<feature type="region of interest" description="Disordered" evidence="8">
    <location>
        <begin position="265"/>
        <end position="284"/>
    </location>
</feature>
<feature type="domain" description="ABC transporter" evidence="10">
    <location>
        <begin position="123"/>
        <end position="442"/>
    </location>
</feature>
<feature type="transmembrane region" description="Helical" evidence="9">
    <location>
        <begin position="694"/>
        <end position="715"/>
    </location>
</feature>
<dbReference type="Gene3D" id="3.40.50.300">
    <property type="entry name" value="P-loop containing nucleotide triphosphate hydrolases"/>
    <property type="match status" value="2"/>
</dbReference>
<dbReference type="Pfam" id="PF01061">
    <property type="entry name" value="ABC2_membrane"/>
    <property type="match status" value="2"/>
</dbReference>
<dbReference type="SMART" id="SM00382">
    <property type="entry name" value="AAA"/>
    <property type="match status" value="2"/>
</dbReference>
<sequence>MDVGEPSSPAYAALGYSAGLGQDPVALSRNADIDEQEAIAACQEEWLASTRRHVKRKERQEMASRLLSVGDKPGHDFFRLLAQKLEEYQVPMPTVQIEYKNLTVKTQAMVGSAGIPTAGNFGPQLLKAAFGIGKGAHTQELTILDGLNGVLKPGRCTLLLGPPGSGKTTFLRVLGNRLRGCNRLQVSGSILYNGHNKDEFVVERTTAFVDQHDNHIPNLSVAETVKFAHVCQRGYREPEFNLSGELCRAKVMSVAGSMQQLAAQPGQASLPPRGFSPSVSRRQTSNMGDELDNCMVMDEIEQLITEVWGTGVKTEVVMRLLGLGHCRDTMVGDGGLMMRGISGGERKRLTTAEMVVGPQRVLLMDEISTGLDSATLFSVISFFTAMSHALNLTTIISLLQPPPEVFNMFDDLLLLANGKMLYHGPLQHALRHFTQMGFQCPVRKDLPSFLLEITTPAGQLEFASKQLVAAVQANTGSMAGPSGMLLSLDQMASTFWSESSAGNAMVQQLSEPFDPLMSHPAALEKRRYALSPLQAIAVCTRRQAKLVLRDKVLLKGRMLQIIAVSLMVGSLFFRLSHGVSDARSFYGAAFMVILFMSMGSMPQIGMVMAQKGVSLKHRDSLLYPGYAHGAAMALSQLPVSVVEATLFSCIIYFMVGFHMKVNYFFIFWVVVVASNLCLTALFRLLAVLAPNPTLGAAYGGLALLILILTSGFAIVRGSIPLYWIWAYYLSPFAYALRALVINEFRSPQWSQKVLGVPGAYTMGQAALISFDFYTDENWIVIGIAFLFGAYIILSAATCLALDWVTGPQKVAHVPDAKQLELVREAAEQRRAEAQLQLLRRHQEAAAKATGMSRLSKATRRNSHAAGTSTNGSNTTASSLSGSPRHYNGGAAAGDNGSTYSRGSHEGGWRASLAGATNSFSSGLHLIKSAFRPSDPGEVFSPRAVRINMDGGLDFTPITLVFQELRYFVPNPSYKKGGWGLLGRSNSSHNSSIDPGFARDAALGPVTPSKVTLSARKQRFSRDAEAGRAWSGAGDRAADLGAAADVAALPPPKELELLKGVSGHAVPGKLMALMGGSGAGKTTLMDVICGRKTVGRTTGHLLVNGQPIVKSSWSRVVGYVEQMDVHTPAQTVIEALWFSGRLRLSPKVSDQQVRAYVEQVIDIVDLTDLSFSLVGLPGGAGGLSTEQLKRLTIAVELVANPSVVFMDEPTSGLDARAAAIVMRAVRNVALSGRTVMVTIHQPSIEIFEAFDTLLLLQRGGRTTYFGPLGDESSQLISYLQSVPGTCPIAAGQNPATWMLEVTGGSMAMVSQPNSIDWPGVYAASSLAASNAVECERLVQEGLASGMQLKMTSMYAQPFNIQVRELLLKYWLVYWRTPSYTLARCFLTLCVAFIYGSMYFKAGHLPKPYAAMGNVQNIMGIMFSSTNFLGMTNLMAVMPLVGMERVVFYRERGALPYDPFAYGVAIALVEIPYLLIQALLFVPVIYSMIGFQAQAEKCFFYFMMFLASISFYTIFGQFMVYVTPSQQIAQVVGAGLNFMFNLFNGFVIAYPAMPSYWRWLNRLVPTTWVLYGLGVSQLGDVTNQLVQFAGRRMPVSSFTKMLFDFDYDMRWWCLAIVFGYVVFFRVTSILALKYMNFLKR</sequence>
<protein>
    <recommendedName>
        <fullName evidence="10">ABC transporter domain-containing protein</fullName>
    </recommendedName>
</protein>
<feature type="transmembrane region" description="Helical" evidence="9">
    <location>
        <begin position="1497"/>
        <end position="1520"/>
    </location>
</feature>
<keyword evidence="6 9" id="KW-1133">Transmembrane helix</keyword>
<keyword evidence="4" id="KW-0547">Nucleotide-binding</keyword>
<dbReference type="Pfam" id="PF00005">
    <property type="entry name" value="ABC_tran"/>
    <property type="match status" value="2"/>
</dbReference>
<keyword evidence="3 9" id="KW-0812">Transmembrane</keyword>
<evidence type="ECO:0000259" key="10">
    <source>
        <dbReference type="PROSITE" id="PS50893"/>
    </source>
</evidence>
<dbReference type="GO" id="GO:0071944">
    <property type="term" value="C:cell periphery"/>
    <property type="evidence" value="ECO:0007669"/>
    <property type="project" value="UniProtKB-ARBA"/>
</dbReference>
<feature type="region of interest" description="Disordered" evidence="8">
    <location>
        <begin position="846"/>
        <end position="905"/>
    </location>
</feature>
<dbReference type="InterPro" id="IPR013525">
    <property type="entry name" value="ABC2_TM"/>
</dbReference>
<dbReference type="SUPFAM" id="SSF52540">
    <property type="entry name" value="P-loop containing nucleoside triphosphate hydrolases"/>
    <property type="match status" value="2"/>
</dbReference>
<dbReference type="GO" id="GO:0140359">
    <property type="term" value="F:ABC-type transporter activity"/>
    <property type="evidence" value="ECO:0007669"/>
    <property type="project" value="InterPro"/>
</dbReference>
<proteinExistence type="predicted"/>
<evidence type="ECO:0000256" key="1">
    <source>
        <dbReference type="ARBA" id="ARBA00004141"/>
    </source>
</evidence>
<feature type="transmembrane region" description="Helical" evidence="9">
    <location>
        <begin position="1418"/>
        <end position="1439"/>
    </location>
</feature>
<evidence type="ECO:0000256" key="6">
    <source>
        <dbReference type="ARBA" id="ARBA00022989"/>
    </source>
</evidence>
<dbReference type="InterPro" id="IPR003593">
    <property type="entry name" value="AAA+_ATPase"/>
</dbReference>
<feature type="transmembrane region" description="Helical" evidence="9">
    <location>
        <begin position="552"/>
        <end position="573"/>
    </location>
</feature>
<keyword evidence="5" id="KW-0067">ATP-binding</keyword>
<evidence type="ECO:0000256" key="2">
    <source>
        <dbReference type="ARBA" id="ARBA00022448"/>
    </source>
</evidence>
<keyword evidence="7 9" id="KW-0472">Membrane</keyword>
<dbReference type="Pfam" id="PF19055">
    <property type="entry name" value="ABC2_membrane_7"/>
    <property type="match status" value="1"/>
</dbReference>
<evidence type="ECO:0000256" key="3">
    <source>
        <dbReference type="ARBA" id="ARBA00022692"/>
    </source>
</evidence>
<feature type="transmembrane region" description="Helical" evidence="9">
    <location>
        <begin position="1379"/>
        <end position="1398"/>
    </location>
</feature>
<dbReference type="STRING" id="3088.A0A383W1K1"/>
<feature type="transmembrane region" description="Helical" evidence="9">
    <location>
        <begin position="585"/>
        <end position="609"/>
    </location>
</feature>
<comment type="subcellular location">
    <subcellularLocation>
        <location evidence="1">Membrane</location>
        <topology evidence="1">Multi-pass membrane protein</topology>
    </subcellularLocation>
</comment>
<evidence type="ECO:0000313" key="12">
    <source>
        <dbReference type="Proteomes" id="UP000256970"/>
    </source>
</evidence>
<keyword evidence="2" id="KW-0813">Transport</keyword>
<evidence type="ECO:0000256" key="5">
    <source>
        <dbReference type="ARBA" id="ARBA00022840"/>
    </source>
</evidence>
<feature type="compositionally biased region" description="Low complexity" evidence="8">
    <location>
        <begin position="864"/>
        <end position="882"/>
    </location>
</feature>
<feature type="transmembrane region" description="Helical" evidence="9">
    <location>
        <begin position="779"/>
        <end position="801"/>
    </location>
</feature>
<accession>A0A383W1K1</accession>
<dbReference type="GO" id="GO:0016020">
    <property type="term" value="C:membrane"/>
    <property type="evidence" value="ECO:0007669"/>
    <property type="project" value="UniProtKB-SubCell"/>
</dbReference>
<dbReference type="EMBL" id="FNXT01001017">
    <property type="protein sequence ID" value="SZX70914.1"/>
    <property type="molecule type" value="Genomic_DNA"/>
</dbReference>
<dbReference type="InterPro" id="IPR027417">
    <property type="entry name" value="P-loop_NTPase"/>
</dbReference>
<evidence type="ECO:0000256" key="9">
    <source>
        <dbReference type="SAM" id="Phobius"/>
    </source>
</evidence>
<dbReference type="GO" id="GO:0016887">
    <property type="term" value="F:ATP hydrolysis activity"/>
    <property type="evidence" value="ECO:0007669"/>
    <property type="project" value="InterPro"/>
</dbReference>
<evidence type="ECO:0000256" key="7">
    <source>
        <dbReference type="ARBA" id="ARBA00023136"/>
    </source>
</evidence>
<keyword evidence="12" id="KW-1185">Reference proteome</keyword>
<dbReference type="InterPro" id="IPR043926">
    <property type="entry name" value="ABCG_dom"/>
</dbReference>
<gene>
    <name evidence="11" type="ORF">BQ4739_LOCUS11071</name>
</gene>
<organism evidence="11 12">
    <name type="scientific">Tetradesmus obliquus</name>
    <name type="common">Green alga</name>
    <name type="synonym">Acutodesmus obliquus</name>
    <dbReference type="NCBI Taxonomy" id="3088"/>
    <lineage>
        <taxon>Eukaryota</taxon>
        <taxon>Viridiplantae</taxon>
        <taxon>Chlorophyta</taxon>
        <taxon>core chlorophytes</taxon>
        <taxon>Chlorophyceae</taxon>
        <taxon>CS clade</taxon>
        <taxon>Sphaeropleales</taxon>
        <taxon>Scenedesmaceae</taxon>
        <taxon>Tetradesmus</taxon>
    </lineage>
</organism>
<dbReference type="Proteomes" id="UP000256970">
    <property type="component" value="Unassembled WGS sequence"/>
</dbReference>
<evidence type="ECO:0000256" key="4">
    <source>
        <dbReference type="ARBA" id="ARBA00022741"/>
    </source>
</evidence>
<feature type="transmembrane region" description="Helical" evidence="9">
    <location>
        <begin position="661"/>
        <end position="682"/>
    </location>
</feature>
<name>A0A383W1K1_TETOB</name>
<evidence type="ECO:0000256" key="8">
    <source>
        <dbReference type="SAM" id="MobiDB-lite"/>
    </source>
</evidence>
<dbReference type="GO" id="GO:0005524">
    <property type="term" value="F:ATP binding"/>
    <property type="evidence" value="ECO:0007669"/>
    <property type="project" value="UniProtKB-KW"/>
</dbReference>
<feature type="domain" description="ABC transporter" evidence="10">
    <location>
        <begin position="1034"/>
        <end position="1282"/>
    </location>
</feature>
<evidence type="ECO:0000313" key="11">
    <source>
        <dbReference type="EMBL" id="SZX70914.1"/>
    </source>
</evidence>
<dbReference type="PROSITE" id="PS50893">
    <property type="entry name" value="ABC_TRANSPORTER_2"/>
    <property type="match status" value="2"/>
</dbReference>
<feature type="transmembrane region" description="Helical" evidence="9">
    <location>
        <begin position="1532"/>
        <end position="1551"/>
    </location>
</feature>
<feature type="transmembrane region" description="Helical" evidence="9">
    <location>
        <begin position="1460"/>
        <end position="1485"/>
    </location>
</feature>
<dbReference type="InterPro" id="IPR003439">
    <property type="entry name" value="ABC_transporter-like_ATP-bd"/>
</dbReference>
<feature type="transmembrane region" description="Helical" evidence="9">
    <location>
        <begin position="1607"/>
        <end position="1630"/>
    </location>
</feature>
<feature type="transmembrane region" description="Helical" evidence="9">
    <location>
        <begin position="630"/>
        <end position="655"/>
    </location>
</feature>
<feature type="transmembrane region" description="Helical" evidence="9">
    <location>
        <begin position="721"/>
        <end position="741"/>
    </location>
</feature>
<dbReference type="PANTHER" id="PTHR19241">
    <property type="entry name" value="ATP-BINDING CASSETTE TRANSPORTER"/>
    <property type="match status" value="1"/>
</dbReference>
<reference evidence="11 12" key="1">
    <citation type="submission" date="2016-10" db="EMBL/GenBank/DDBJ databases">
        <authorList>
            <person name="Cai Z."/>
        </authorList>
    </citation>
    <scope>NUCLEOTIDE SEQUENCE [LARGE SCALE GENOMIC DNA]</scope>
</reference>